<proteinExistence type="predicted"/>
<sequence>MTLAAFIAAWALHLAAAASPGPAVLMAARTGITEGLRTGVFLGVGLGLGAVFWACAALFGLALLFQTAPALLWGFKLAGGLYLCWIALQMWRHAATPLDMGETGRLPRSPLSALRLGLLTQLSNPKPAVFFGAVFLGTVPAGAAPWVIAALLGVVFLNEVACNVLVARLFSFDRPRRAYLRLKASIDRGFGGLLALLGLKIAAT</sequence>
<evidence type="ECO:0000256" key="2">
    <source>
        <dbReference type="ARBA" id="ARBA00022475"/>
    </source>
</evidence>
<evidence type="ECO:0000256" key="3">
    <source>
        <dbReference type="ARBA" id="ARBA00022692"/>
    </source>
</evidence>
<gene>
    <name evidence="7" type="ORF">C5F48_19240</name>
</gene>
<evidence type="ECO:0000256" key="5">
    <source>
        <dbReference type="ARBA" id="ARBA00023136"/>
    </source>
</evidence>
<evidence type="ECO:0000256" key="1">
    <source>
        <dbReference type="ARBA" id="ARBA00004651"/>
    </source>
</evidence>
<evidence type="ECO:0000313" key="7">
    <source>
        <dbReference type="EMBL" id="PTE20130.1"/>
    </source>
</evidence>
<dbReference type="PANTHER" id="PTHR30086">
    <property type="entry name" value="ARGININE EXPORTER PROTEIN ARGO"/>
    <property type="match status" value="1"/>
</dbReference>
<dbReference type="EMBL" id="PZKG01000134">
    <property type="protein sequence ID" value="PTE20130.1"/>
    <property type="molecule type" value="Genomic_DNA"/>
</dbReference>
<dbReference type="GO" id="GO:0015171">
    <property type="term" value="F:amino acid transmembrane transporter activity"/>
    <property type="evidence" value="ECO:0007669"/>
    <property type="project" value="TreeGrafter"/>
</dbReference>
<keyword evidence="5 6" id="KW-0472">Membrane</keyword>
<keyword evidence="2" id="KW-1003">Cell membrane</keyword>
<feature type="transmembrane region" description="Helical" evidence="6">
    <location>
        <begin position="41"/>
        <end position="64"/>
    </location>
</feature>
<comment type="caution">
    <text evidence="7">The sequence shown here is derived from an EMBL/GenBank/DDBJ whole genome shotgun (WGS) entry which is preliminary data.</text>
</comment>
<comment type="subcellular location">
    <subcellularLocation>
        <location evidence="1">Cell membrane</location>
        <topology evidence="1">Multi-pass membrane protein</topology>
    </subcellularLocation>
</comment>
<dbReference type="InterPro" id="IPR001123">
    <property type="entry name" value="LeuE-type"/>
</dbReference>
<dbReference type="Proteomes" id="UP000241010">
    <property type="component" value="Unassembled WGS sequence"/>
</dbReference>
<dbReference type="AlphaFoldDB" id="A0A2T4JQE6"/>
<name>A0A2T4JQE6_9RHOB</name>
<organism evidence="7 8">
    <name type="scientific">Cereibacter changlensis JA139</name>
    <dbReference type="NCBI Taxonomy" id="1188249"/>
    <lineage>
        <taxon>Bacteria</taxon>
        <taxon>Pseudomonadati</taxon>
        <taxon>Pseudomonadota</taxon>
        <taxon>Alphaproteobacteria</taxon>
        <taxon>Rhodobacterales</taxon>
        <taxon>Paracoccaceae</taxon>
        <taxon>Cereibacter</taxon>
    </lineage>
</organism>
<dbReference type="RefSeq" id="WP_107665439.1">
    <property type="nucleotide sequence ID" value="NZ_PZKG01000134.1"/>
</dbReference>
<reference evidence="7 8" key="1">
    <citation type="submission" date="2018-03" db="EMBL/GenBank/DDBJ databases">
        <title>Cereibacter changlensis.</title>
        <authorList>
            <person name="Meyer T.E."/>
            <person name="Miller S."/>
            <person name="Lodha T."/>
            <person name="Gandham S."/>
            <person name="Chintalapati S."/>
            <person name="Chintalapati V.R."/>
        </authorList>
    </citation>
    <scope>NUCLEOTIDE SEQUENCE [LARGE SCALE GENOMIC DNA]</scope>
    <source>
        <strain evidence="7 8">JA139</strain>
    </source>
</reference>
<dbReference type="PANTHER" id="PTHR30086:SF20">
    <property type="entry name" value="ARGININE EXPORTER PROTEIN ARGO-RELATED"/>
    <property type="match status" value="1"/>
</dbReference>
<protein>
    <submittedName>
        <fullName evidence="7">Transporter</fullName>
    </submittedName>
</protein>
<keyword evidence="3 6" id="KW-0812">Transmembrane</keyword>
<keyword evidence="4 6" id="KW-1133">Transmembrane helix</keyword>
<dbReference type="Pfam" id="PF01810">
    <property type="entry name" value="LysE"/>
    <property type="match status" value="1"/>
</dbReference>
<feature type="transmembrane region" description="Helical" evidence="6">
    <location>
        <begin position="71"/>
        <end position="91"/>
    </location>
</feature>
<dbReference type="GO" id="GO:0005886">
    <property type="term" value="C:plasma membrane"/>
    <property type="evidence" value="ECO:0007669"/>
    <property type="project" value="UniProtKB-SubCell"/>
</dbReference>
<evidence type="ECO:0000313" key="8">
    <source>
        <dbReference type="Proteomes" id="UP000241010"/>
    </source>
</evidence>
<dbReference type="OrthoDB" id="9804822at2"/>
<keyword evidence="8" id="KW-1185">Reference proteome</keyword>
<evidence type="ECO:0000256" key="4">
    <source>
        <dbReference type="ARBA" id="ARBA00022989"/>
    </source>
</evidence>
<evidence type="ECO:0000256" key="6">
    <source>
        <dbReference type="SAM" id="Phobius"/>
    </source>
</evidence>
<feature type="transmembrane region" description="Helical" evidence="6">
    <location>
        <begin position="143"/>
        <end position="166"/>
    </location>
</feature>
<accession>A0A2T4JQE6</accession>